<feature type="binding site" evidence="13">
    <location>
        <position position="283"/>
    </location>
    <ligand>
        <name>Zn(2+)</name>
        <dbReference type="ChEBI" id="CHEBI:29105"/>
    </ligand>
</feature>
<evidence type="ECO:0000256" key="10">
    <source>
        <dbReference type="ARBA" id="ARBA00029741"/>
    </source>
</evidence>
<evidence type="ECO:0000256" key="13">
    <source>
        <dbReference type="PIRSR" id="PIRSR001480-2"/>
    </source>
</evidence>
<dbReference type="GO" id="GO:0005829">
    <property type="term" value="C:cytosol"/>
    <property type="evidence" value="ECO:0007669"/>
    <property type="project" value="TreeGrafter"/>
</dbReference>
<dbReference type="PROSITE" id="PS00966">
    <property type="entry name" value="PMI_I_2"/>
    <property type="match status" value="1"/>
</dbReference>
<dbReference type="Gene3D" id="2.60.120.10">
    <property type="entry name" value="Jelly Rolls"/>
    <property type="match status" value="2"/>
</dbReference>
<dbReference type="InterPro" id="IPR001250">
    <property type="entry name" value="Man6P_Isoase-1"/>
</dbReference>
<evidence type="ECO:0000313" key="19">
    <source>
        <dbReference type="Proteomes" id="UP001213623"/>
    </source>
</evidence>
<dbReference type="InterPro" id="IPR011051">
    <property type="entry name" value="RmlC_Cupin_sf"/>
</dbReference>
<feature type="binding site" evidence="13">
    <location>
        <position position="115"/>
    </location>
    <ligand>
        <name>Zn(2+)</name>
        <dbReference type="ChEBI" id="CHEBI:29105"/>
    </ligand>
</feature>
<evidence type="ECO:0000256" key="14">
    <source>
        <dbReference type="RuleBase" id="RU004189"/>
    </source>
</evidence>
<feature type="binding site" evidence="13">
    <location>
        <position position="117"/>
    </location>
    <ligand>
        <name>Zn(2+)</name>
        <dbReference type="ChEBI" id="CHEBI:29105"/>
    </ligand>
</feature>
<evidence type="ECO:0000313" key="18">
    <source>
        <dbReference type="EMBL" id="WFD27353.1"/>
    </source>
</evidence>
<dbReference type="EC" id="5.3.1.8" evidence="5"/>
<dbReference type="GO" id="GO:0009298">
    <property type="term" value="P:GDP-mannose biosynthetic process"/>
    <property type="evidence" value="ECO:0007669"/>
    <property type="project" value="InterPro"/>
</dbReference>
<organism evidence="18 19">
    <name type="scientific">Malassezia nana</name>
    <dbReference type="NCBI Taxonomy" id="180528"/>
    <lineage>
        <taxon>Eukaryota</taxon>
        <taxon>Fungi</taxon>
        <taxon>Dikarya</taxon>
        <taxon>Basidiomycota</taxon>
        <taxon>Ustilaginomycotina</taxon>
        <taxon>Malasseziomycetes</taxon>
        <taxon>Malasseziales</taxon>
        <taxon>Malasseziaceae</taxon>
        <taxon>Malassezia</taxon>
    </lineage>
</organism>
<evidence type="ECO:0000259" key="16">
    <source>
        <dbReference type="Pfam" id="PF20511"/>
    </source>
</evidence>
<dbReference type="FunFam" id="1.10.441.10:FF:000001">
    <property type="entry name" value="Mannose-6-phosphate isomerase"/>
    <property type="match status" value="1"/>
</dbReference>
<keyword evidence="7 13" id="KW-0479">Metal-binding</keyword>
<dbReference type="NCBIfam" id="TIGR00218">
    <property type="entry name" value="manA"/>
    <property type="match status" value="1"/>
</dbReference>
<evidence type="ECO:0000256" key="5">
    <source>
        <dbReference type="ARBA" id="ARBA00011956"/>
    </source>
</evidence>
<dbReference type="InterPro" id="IPR014710">
    <property type="entry name" value="RmlC-like_jellyroll"/>
</dbReference>
<evidence type="ECO:0000256" key="8">
    <source>
        <dbReference type="ARBA" id="ARBA00022833"/>
    </source>
</evidence>
<dbReference type="Pfam" id="PF01238">
    <property type="entry name" value="PMI_typeI_C"/>
    <property type="match status" value="1"/>
</dbReference>
<dbReference type="InterPro" id="IPR018050">
    <property type="entry name" value="Pmannose_isomerase-type1_CS"/>
</dbReference>
<evidence type="ECO:0000256" key="2">
    <source>
        <dbReference type="ARBA" id="ARBA00002564"/>
    </source>
</evidence>
<dbReference type="PANTHER" id="PTHR10309:SF0">
    <property type="entry name" value="MANNOSE-6-PHOSPHATE ISOMERASE"/>
    <property type="match status" value="1"/>
</dbReference>
<feature type="binding site" evidence="13">
    <location>
        <position position="136"/>
    </location>
    <ligand>
        <name>Zn(2+)</name>
        <dbReference type="ChEBI" id="CHEBI:29105"/>
    </ligand>
</feature>
<gene>
    <name evidence="18" type="primary">PMI1</name>
    <name evidence="18" type="ORF">MNAN1_002349</name>
</gene>
<dbReference type="PRINTS" id="PR00714">
    <property type="entry name" value="MAN6PISMRASE"/>
</dbReference>
<dbReference type="GO" id="GO:0008270">
    <property type="term" value="F:zinc ion binding"/>
    <property type="evidence" value="ECO:0007669"/>
    <property type="project" value="InterPro"/>
</dbReference>
<name>A0AAF0J3X6_9BASI</name>
<dbReference type="AlphaFoldDB" id="A0AAF0J3X6"/>
<keyword evidence="8 13" id="KW-0862">Zinc</keyword>
<dbReference type="Proteomes" id="UP001213623">
    <property type="component" value="Chromosome 4"/>
</dbReference>
<dbReference type="Gene3D" id="1.10.441.10">
    <property type="entry name" value="Phosphomannose Isomerase, domain 2"/>
    <property type="match status" value="1"/>
</dbReference>
<comment type="function">
    <text evidence="2">Involved in the synthesis of the GDP-mannose and dolichol-phosphate-mannose required for a number of critical mannosyl transfer reactions.</text>
</comment>
<feature type="active site" evidence="12">
    <location>
        <position position="302"/>
    </location>
</feature>
<evidence type="ECO:0000256" key="9">
    <source>
        <dbReference type="ARBA" id="ARBA00023235"/>
    </source>
</evidence>
<dbReference type="GO" id="GO:0004476">
    <property type="term" value="F:mannose-6-phosphate isomerase activity"/>
    <property type="evidence" value="ECO:0007669"/>
    <property type="project" value="UniProtKB-EC"/>
</dbReference>
<keyword evidence="19" id="KW-1185">Reference proteome</keyword>
<evidence type="ECO:0000256" key="1">
    <source>
        <dbReference type="ARBA" id="ARBA00000757"/>
    </source>
</evidence>
<comment type="cofactor">
    <cofactor evidence="13">
        <name>Zn(2+)</name>
        <dbReference type="ChEBI" id="CHEBI:29105"/>
    </cofactor>
    <text evidence="13">Binds 1 zinc ion per subunit.</text>
</comment>
<accession>A0AAF0J3X6</accession>
<feature type="domain" description="Phosphomannose isomerase type I helical insertion" evidence="17">
    <location>
        <begin position="185"/>
        <end position="264"/>
    </location>
</feature>
<evidence type="ECO:0000256" key="12">
    <source>
        <dbReference type="PIRSR" id="PIRSR001480-1"/>
    </source>
</evidence>
<evidence type="ECO:0000259" key="17">
    <source>
        <dbReference type="Pfam" id="PF20512"/>
    </source>
</evidence>
<dbReference type="InterPro" id="IPR046457">
    <property type="entry name" value="PMI_typeI_cat"/>
</dbReference>
<dbReference type="InterPro" id="IPR046458">
    <property type="entry name" value="PMI_typeI_hel"/>
</dbReference>
<dbReference type="SUPFAM" id="SSF51182">
    <property type="entry name" value="RmlC-like cupins"/>
    <property type="match status" value="1"/>
</dbReference>
<comment type="pathway">
    <text evidence="3">Nucleotide-sugar biosynthesis; GDP-alpha-D-mannose biosynthesis; alpha-D-mannose 1-phosphate from D-fructose 6-phosphate: step 1/2.</text>
</comment>
<reference evidence="18" key="1">
    <citation type="submission" date="2023-03" db="EMBL/GenBank/DDBJ databases">
        <title>Mating type loci evolution in Malassezia.</title>
        <authorList>
            <person name="Coelho M.A."/>
        </authorList>
    </citation>
    <scope>NUCLEOTIDE SEQUENCE</scope>
    <source>
        <strain evidence="18">CBS 9557</strain>
    </source>
</reference>
<dbReference type="Pfam" id="PF20512">
    <property type="entry name" value="PMI_typeI_hel"/>
    <property type="match status" value="1"/>
</dbReference>
<protein>
    <recommendedName>
        <fullName evidence="6">Mannose-6-phosphate isomerase</fullName>
        <ecNumber evidence="5">5.3.1.8</ecNumber>
    </recommendedName>
    <alternativeName>
        <fullName evidence="10">Phosphohexomutase</fullName>
    </alternativeName>
    <alternativeName>
        <fullName evidence="11">Phosphomannose isomerase</fullName>
    </alternativeName>
</protein>
<dbReference type="InterPro" id="IPR016305">
    <property type="entry name" value="Mannose-6-P_Isomerase"/>
</dbReference>
<dbReference type="InterPro" id="IPR046456">
    <property type="entry name" value="PMI_typeI_C"/>
</dbReference>
<proteinExistence type="inferred from homology"/>
<sequence length="428" mass="47551">MSIIPLIPEVQAYEWGIPGNRDDCLVANYAEKTPELGLVRKDHQPYAELWMGTHPTLPSRAILADHSTPLLNDILLQDRSKVGQDFERKFRVDEARGALPFLFKVLSINKALSIQAHPDKKLAERLHAEKPNMYKEMAIALQPFEGFCGFRPLAEISKFVRTIPELRHVLGADERMLSRLEEAAALQNQRDDTEAKDTVRATLKDAFSALMHAEQSTYAPQVERLAERLGASEDSAIPAELSELVQRLHRQYPNDVGVFCTFFLNMVHLKKGEAMFLKANEPHAYLSGNILECMAASDNVVRAGLTPKARDVDVLVDMLSYESASVEKQRLESPVWQGDETRSTRLFDPPIPEFAVLMTNLSAGAKAQHRALHGPSIVLITQGSGTLQSGSESVPVHMGLVWFVAANTELIIEAAEPLVMARAFVEPA</sequence>
<dbReference type="CDD" id="cd07011">
    <property type="entry name" value="cupin_PMI_type_I_N"/>
    <property type="match status" value="1"/>
</dbReference>
<evidence type="ECO:0000256" key="4">
    <source>
        <dbReference type="ARBA" id="ARBA00010772"/>
    </source>
</evidence>
<comment type="similarity">
    <text evidence="4 14">Belongs to the mannose-6-phosphate isomerase type 1 family.</text>
</comment>
<evidence type="ECO:0000256" key="11">
    <source>
        <dbReference type="ARBA" id="ARBA00030762"/>
    </source>
</evidence>
<dbReference type="PIRSF" id="PIRSF001480">
    <property type="entry name" value="Mannose-6-phosphate_isomerase"/>
    <property type="match status" value="1"/>
</dbReference>
<keyword evidence="9 18" id="KW-0413">Isomerase</keyword>
<feature type="domain" description="Phosphomannose isomerase type I catalytic" evidence="16">
    <location>
        <begin position="4"/>
        <end position="153"/>
    </location>
</feature>
<feature type="domain" description="Phosphomannose isomerase type I C-terminal" evidence="15">
    <location>
        <begin position="346"/>
        <end position="391"/>
    </location>
</feature>
<comment type="catalytic activity">
    <reaction evidence="1">
        <text>D-mannose 6-phosphate = D-fructose 6-phosphate</text>
        <dbReference type="Rhea" id="RHEA:12356"/>
        <dbReference type="ChEBI" id="CHEBI:58735"/>
        <dbReference type="ChEBI" id="CHEBI:61527"/>
        <dbReference type="EC" id="5.3.1.8"/>
    </reaction>
</comment>
<evidence type="ECO:0000256" key="3">
    <source>
        <dbReference type="ARBA" id="ARBA00004666"/>
    </source>
</evidence>
<evidence type="ECO:0000256" key="6">
    <source>
        <dbReference type="ARBA" id="ARBA00018236"/>
    </source>
</evidence>
<dbReference type="PANTHER" id="PTHR10309">
    <property type="entry name" value="MANNOSE-6-PHOSPHATE ISOMERASE"/>
    <property type="match status" value="1"/>
</dbReference>
<dbReference type="EMBL" id="CP119895">
    <property type="protein sequence ID" value="WFD27353.1"/>
    <property type="molecule type" value="Genomic_DNA"/>
</dbReference>
<dbReference type="GO" id="GO:0005975">
    <property type="term" value="P:carbohydrate metabolic process"/>
    <property type="evidence" value="ECO:0007669"/>
    <property type="project" value="InterPro"/>
</dbReference>
<evidence type="ECO:0000256" key="7">
    <source>
        <dbReference type="ARBA" id="ARBA00022723"/>
    </source>
</evidence>
<evidence type="ECO:0000259" key="15">
    <source>
        <dbReference type="Pfam" id="PF01238"/>
    </source>
</evidence>
<dbReference type="Pfam" id="PF20511">
    <property type="entry name" value="PMI_typeI_cat"/>
    <property type="match status" value="1"/>
</dbReference>